<dbReference type="PRINTS" id="PR00080">
    <property type="entry name" value="SDRFAMILY"/>
</dbReference>
<feature type="region of interest" description="Disordered" evidence="3">
    <location>
        <begin position="202"/>
        <end position="222"/>
    </location>
</feature>
<dbReference type="PANTHER" id="PTHR24321:SF8">
    <property type="entry name" value="ESTRADIOL 17-BETA-DEHYDROGENASE 8-RELATED"/>
    <property type="match status" value="1"/>
</dbReference>
<name>A0A367VDE4_9PROT</name>
<organism evidence="4 5">
    <name type="scientific">Thalassospira profundimaris</name>
    <dbReference type="NCBI Taxonomy" id="502049"/>
    <lineage>
        <taxon>Bacteria</taxon>
        <taxon>Pseudomonadati</taxon>
        <taxon>Pseudomonadota</taxon>
        <taxon>Alphaproteobacteria</taxon>
        <taxon>Rhodospirillales</taxon>
        <taxon>Thalassospiraceae</taxon>
        <taxon>Thalassospira</taxon>
    </lineage>
</organism>
<reference evidence="4 5" key="1">
    <citation type="submission" date="2014-07" db="EMBL/GenBank/DDBJ databases">
        <title>Draft genome sequence of Thalassospira profundimaris R8-17.</title>
        <authorList>
            <person name="Lai Q."/>
            <person name="Shao Z."/>
        </authorList>
    </citation>
    <scope>NUCLEOTIDE SEQUENCE [LARGE SCALE GENOMIC DNA]</scope>
    <source>
        <strain evidence="4 5">R8-17</strain>
    </source>
</reference>
<dbReference type="PANTHER" id="PTHR24321">
    <property type="entry name" value="DEHYDROGENASES, SHORT CHAIN"/>
    <property type="match status" value="1"/>
</dbReference>
<dbReference type="InterPro" id="IPR020904">
    <property type="entry name" value="Sc_DH/Rdtase_CS"/>
</dbReference>
<dbReference type="NCBIfam" id="NF005559">
    <property type="entry name" value="PRK07231.1"/>
    <property type="match status" value="1"/>
</dbReference>
<dbReference type="FunFam" id="3.40.50.720:FF:000084">
    <property type="entry name" value="Short-chain dehydrogenase reductase"/>
    <property type="match status" value="1"/>
</dbReference>
<keyword evidence="2" id="KW-0560">Oxidoreductase</keyword>
<dbReference type="Gene3D" id="3.40.50.720">
    <property type="entry name" value="NAD(P)-binding Rossmann-like Domain"/>
    <property type="match status" value="1"/>
</dbReference>
<dbReference type="PRINTS" id="PR00081">
    <property type="entry name" value="GDHRDH"/>
</dbReference>
<dbReference type="InterPro" id="IPR036291">
    <property type="entry name" value="NAD(P)-bd_dom_sf"/>
</dbReference>
<protein>
    <submittedName>
        <fullName evidence="4">Oxidoreductase</fullName>
    </submittedName>
</protein>
<evidence type="ECO:0000256" key="1">
    <source>
        <dbReference type="ARBA" id="ARBA00006484"/>
    </source>
</evidence>
<evidence type="ECO:0000256" key="2">
    <source>
        <dbReference type="ARBA" id="ARBA00023002"/>
    </source>
</evidence>
<evidence type="ECO:0000313" key="5">
    <source>
        <dbReference type="Proteomes" id="UP000253061"/>
    </source>
</evidence>
<comment type="caution">
    <text evidence="4">The sequence shown here is derived from an EMBL/GenBank/DDBJ whole genome shotgun (WGS) entry which is preliminary data.</text>
</comment>
<feature type="compositionally biased region" description="Basic and acidic residues" evidence="3">
    <location>
        <begin position="205"/>
        <end position="215"/>
    </location>
</feature>
<proteinExistence type="inferred from homology"/>
<dbReference type="SUPFAM" id="SSF51735">
    <property type="entry name" value="NAD(P)-binding Rossmann-fold domains"/>
    <property type="match status" value="1"/>
</dbReference>
<evidence type="ECO:0000256" key="3">
    <source>
        <dbReference type="SAM" id="MobiDB-lite"/>
    </source>
</evidence>
<dbReference type="PROSITE" id="PS00061">
    <property type="entry name" value="ADH_SHORT"/>
    <property type="match status" value="1"/>
</dbReference>
<sequence>MQQPSAQAPRVAFITGGAQGLGLGISKHLLDLGWKIAMFDLDADAGEEALSSLSDAQRDRTLFLHGDVAVEADIKLAVQQCVDRFGRIDGLINNAGIANPHAPNIEDLEWDQWQRVINVNLGGAFLATKHATQHLRETGGAIINIASTRAFQSEANTEPYAASKGGIVALTHALAVSLAGEIRVNAIAPGWIEVGDWQKKANKTTPDHSAADKSQHPVGRVGKPEDIAQAVTFLLDSDKSGFMTGETIRIDGGMTHKMIYVE</sequence>
<dbReference type="Pfam" id="PF13561">
    <property type="entry name" value="adh_short_C2"/>
    <property type="match status" value="1"/>
</dbReference>
<gene>
    <name evidence="4" type="ORF">TH6_09440</name>
</gene>
<dbReference type="GO" id="GO:0016491">
    <property type="term" value="F:oxidoreductase activity"/>
    <property type="evidence" value="ECO:0007669"/>
    <property type="project" value="UniProtKB-KW"/>
</dbReference>
<comment type="similarity">
    <text evidence="1">Belongs to the short-chain dehydrogenases/reductases (SDR) family.</text>
</comment>
<accession>A0A367VDE4</accession>
<evidence type="ECO:0000313" key="4">
    <source>
        <dbReference type="EMBL" id="RCK23234.1"/>
    </source>
</evidence>
<dbReference type="RefSeq" id="WP_062957636.1">
    <property type="nucleotide sequence ID" value="NZ_JPWB01000003.1"/>
</dbReference>
<dbReference type="AlphaFoldDB" id="A0A367VDE4"/>
<dbReference type="InterPro" id="IPR002347">
    <property type="entry name" value="SDR_fam"/>
</dbReference>
<dbReference type="Proteomes" id="UP000253061">
    <property type="component" value="Unassembled WGS sequence"/>
</dbReference>
<dbReference type="EMBL" id="JPWB01000003">
    <property type="protein sequence ID" value="RCK23234.1"/>
    <property type="molecule type" value="Genomic_DNA"/>
</dbReference>